<dbReference type="AlphaFoldDB" id="X1CRH2"/>
<proteinExistence type="predicted"/>
<comment type="caution">
    <text evidence="1">The sequence shown here is derived from an EMBL/GenBank/DDBJ whole genome shotgun (WGS) entry which is preliminary data.</text>
</comment>
<feature type="non-terminal residue" evidence="1">
    <location>
        <position position="1"/>
    </location>
</feature>
<accession>X1CRH2</accession>
<evidence type="ECO:0000313" key="1">
    <source>
        <dbReference type="EMBL" id="GAG95552.1"/>
    </source>
</evidence>
<evidence type="ECO:0008006" key="2">
    <source>
        <dbReference type="Google" id="ProtNLM"/>
    </source>
</evidence>
<feature type="non-terminal residue" evidence="1">
    <location>
        <position position="275"/>
    </location>
</feature>
<reference evidence="1" key="1">
    <citation type="journal article" date="2014" name="Front. Microbiol.">
        <title>High frequency of phylogenetically diverse reductive dehalogenase-homologous genes in deep subseafloor sedimentary metagenomes.</title>
        <authorList>
            <person name="Kawai M."/>
            <person name="Futagami T."/>
            <person name="Toyoda A."/>
            <person name="Takaki Y."/>
            <person name="Nishi S."/>
            <person name="Hori S."/>
            <person name="Arai W."/>
            <person name="Tsubouchi T."/>
            <person name="Morono Y."/>
            <person name="Uchiyama I."/>
            <person name="Ito T."/>
            <person name="Fujiyama A."/>
            <person name="Inagaki F."/>
            <person name="Takami H."/>
        </authorList>
    </citation>
    <scope>NUCLEOTIDE SEQUENCE</scope>
    <source>
        <strain evidence="1">Expedition CK06-06</strain>
    </source>
</reference>
<dbReference type="EMBL" id="BART01027642">
    <property type="protein sequence ID" value="GAG95552.1"/>
    <property type="molecule type" value="Genomic_DNA"/>
</dbReference>
<name>X1CRH2_9ZZZZ</name>
<sequence length="275" mass="30375">GHDPSSRVIVASYGADLAGKFGADTRTVMQSRWYRDLFPATRLLSVAPAVSDFSTTLQGGRLAVSAGGPITGRGAGLIVIDDPLKASDAASDVERDRINAWFDQNVVQRLDDKKTGAIIVVMQRLHDEDLTGYLLEKGGWEHLRLPAIAEDDERFRLANGNIVGRDIGEALHPAREPLETLAALKHSIGAYDFAGQYQQDPAPREGGLVHAEHFPRQSPDNVRFDMTVQSWDTAHKTGELNDYSVCSTWGRTSERRYHLLDVFRAKLAFPQLLAR</sequence>
<gene>
    <name evidence="1" type="ORF">S01H4_48957</name>
</gene>
<protein>
    <recommendedName>
        <fullName evidence="2">Terminase large subunit gp17-like C-terminal domain-containing protein</fullName>
    </recommendedName>
</protein>
<organism evidence="1">
    <name type="scientific">marine sediment metagenome</name>
    <dbReference type="NCBI Taxonomy" id="412755"/>
    <lineage>
        <taxon>unclassified sequences</taxon>
        <taxon>metagenomes</taxon>
        <taxon>ecological metagenomes</taxon>
    </lineage>
</organism>